<keyword evidence="4" id="KW-0597">Phosphoprotein</keyword>
<comment type="catalytic activity">
    <reaction evidence="1">
        <text>ATP + protein L-histidine = ADP + protein N-phospho-L-histidine.</text>
        <dbReference type="EC" id="2.7.13.3"/>
    </reaction>
</comment>
<evidence type="ECO:0000313" key="14">
    <source>
        <dbReference type="Proteomes" id="UP000606921"/>
    </source>
</evidence>
<evidence type="ECO:0000256" key="5">
    <source>
        <dbReference type="ARBA" id="ARBA00022679"/>
    </source>
</evidence>
<proteinExistence type="predicted"/>
<dbReference type="PANTHER" id="PTHR45436:SF14">
    <property type="entry name" value="SENSOR PROTEIN QSEC"/>
    <property type="match status" value="1"/>
</dbReference>
<dbReference type="Proteomes" id="UP000606921">
    <property type="component" value="Unassembled WGS sequence"/>
</dbReference>
<dbReference type="InterPro" id="IPR013727">
    <property type="entry name" value="2CSK_N"/>
</dbReference>
<feature type="domain" description="Two-component sensor kinase N-terminal" evidence="12">
    <location>
        <begin position="18"/>
        <end position="157"/>
    </location>
</feature>
<feature type="transmembrane region" description="Helical" evidence="11">
    <location>
        <begin position="162"/>
        <end position="181"/>
    </location>
</feature>
<evidence type="ECO:0000256" key="9">
    <source>
        <dbReference type="ARBA" id="ARBA00023012"/>
    </source>
</evidence>
<accession>A0ABM8PIU6</accession>
<organism evidence="13 14">
    <name type="scientific">Pseudorhizobium endolithicum</name>
    <dbReference type="NCBI Taxonomy" id="1191678"/>
    <lineage>
        <taxon>Bacteria</taxon>
        <taxon>Pseudomonadati</taxon>
        <taxon>Pseudomonadota</taxon>
        <taxon>Alphaproteobacteria</taxon>
        <taxon>Hyphomicrobiales</taxon>
        <taxon>Rhizobiaceae</taxon>
        <taxon>Rhizobium/Agrobacterium group</taxon>
        <taxon>Pseudorhizobium</taxon>
    </lineage>
</organism>
<comment type="subcellular location">
    <subcellularLocation>
        <location evidence="2">Membrane</location>
        <topology evidence="2">Multi-pass membrane protein</topology>
    </subcellularLocation>
</comment>
<dbReference type="Pfam" id="PF08521">
    <property type="entry name" value="2CSK_N"/>
    <property type="match status" value="1"/>
</dbReference>
<dbReference type="InterPro" id="IPR050428">
    <property type="entry name" value="TCS_sensor_his_kinase"/>
</dbReference>
<keyword evidence="14" id="KW-1185">Reference proteome</keyword>
<evidence type="ECO:0000313" key="13">
    <source>
        <dbReference type="EMBL" id="CAD7032134.1"/>
    </source>
</evidence>
<feature type="compositionally biased region" description="Low complexity" evidence="10">
    <location>
        <begin position="212"/>
        <end position="222"/>
    </location>
</feature>
<keyword evidence="5" id="KW-0808">Transferase</keyword>
<evidence type="ECO:0000256" key="6">
    <source>
        <dbReference type="ARBA" id="ARBA00022741"/>
    </source>
</evidence>
<dbReference type="RefSeq" id="WP_142592167.1">
    <property type="nucleotide sequence ID" value="NZ_CABFWF030000010.1"/>
</dbReference>
<evidence type="ECO:0000256" key="7">
    <source>
        <dbReference type="ARBA" id="ARBA00022777"/>
    </source>
</evidence>
<keyword evidence="11" id="KW-0812">Transmembrane</keyword>
<evidence type="ECO:0000256" key="4">
    <source>
        <dbReference type="ARBA" id="ARBA00022553"/>
    </source>
</evidence>
<keyword evidence="8" id="KW-0067">ATP-binding</keyword>
<keyword evidence="9" id="KW-0902">Two-component regulatory system</keyword>
<keyword evidence="11" id="KW-0472">Membrane</keyword>
<evidence type="ECO:0000256" key="10">
    <source>
        <dbReference type="SAM" id="MobiDB-lite"/>
    </source>
</evidence>
<comment type="caution">
    <text evidence="13">The sequence shown here is derived from an EMBL/GenBank/DDBJ whole genome shotgun (WGS) entry which is preliminary data.</text>
</comment>
<keyword evidence="11" id="KW-1133">Transmembrane helix</keyword>
<dbReference type="GO" id="GO:0016301">
    <property type="term" value="F:kinase activity"/>
    <property type="evidence" value="ECO:0007669"/>
    <property type="project" value="UniProtKB-KW"/>
</dbReference>
<gene>
    <name evidence="13" type="ORF">REJC140_03011</name>
</gene>
<reference evidence="13 14" key="1">
    <citation type="submission" date="2020-11" db="EMBL/GenBank/DDBJ databases">
        <authorList>
            <person name="Lassalle F."/>
        </authorList>
    </citation>
    <scope>NUCLEOTIDE SEQUENCE [LARGE SCALE GENOMIC DNA]</scope>
    <source>
        <strain evidence="13 14">JC140</strain>
    </source>
</reference>
<name>A0ABM8PIU6_9HYPH</name>
<evidence type="ECO:0000256" key="8">
    <source>
        <dbReference type="ARBA" id="ARBA00022840"/>
    </source>
</evidence>
<evidence type="ECO:0000256" key="11">
    <source>
        <dbReference type="SAM" id="Phobius"/>
    </source>
</evidence>
<sequence>MNSIRIRLFAILIATTGAVWLLAAAWIYASTQAEVERVLDARLMEAARMVSSLITDHQIDPAAAANAAAANAPPPPFEEARGSYSRQLSCQIWSLQGSLVSRSESAPATSLASHTDGFEETEIDGERWRVYAVVNPTLGVRVLVGDSLEIRDRLIGDVIKGLLVPGIVILPILAGLIWLSVGRGLAPLTRIAEGTFRPFRIGASSLGGWHRPAGGAAGHPGAEQPVRARGRSTRP</sequence>
<dbReference type="PANTHER" id="PTHR45436">
    <property type="entry name" value="SENSOR HISTIDINE KINASE YKOH"/>
    <property type="match status" value="1"/>
</dbReference>
<dbReference type="EMBL" id="CABFWF030000010">
    <property type="protein sequence ID" value="CAD7032134.1"/>
    <property type="molecule type" value="Genomic_DNA"/>
</dbReference>
<protein>
    <recommendedName>
        <fullName evidence="3">histidine kinase</fullName>
        <ecNumber evidence="3">2.7.13.3</ecNumber>
    </recommendedName>
</protein>
<dbReference type="EC" id="2.7.13.3" evidence="3"/>
<evidence type="ECO:0000259" key="12">
    <source>
        <dbReference type="Pfam" id="PF08521"/>
    </source>
</evidence>
<feature type="region of interest" description="Disordered" evidence="10">
    <location>
        <begin position="212"/>
        <end position="235"/>
    </location>
</feature>
<evidence type="ECO:0000256" key="1">
    <source>
        <dbReference type="ARBA" id="ARBA00000085"/>
    </source>
</evidence>
<evidence type="ECO:0000256" key="2">
    <source>
        <dbReference type="ARBA" id="ARBA00004141"/>
    </source>
</evidence>
<keyword evidence="7 13" id="KW-0418">Kinase</keyword>
<evidence type="ECO:0000256" key="3">
    <source>
        <dbReference type="ARBA" id="ARBA00012438"/>
    </source>
</evidence>
<keyword evidence="6" id="KW-0547">Nucleotide-binding</keyword>